<dbReference type="InterPro" id="IPR027417">
    <property type="entry name" value="P-loop_NTPase"/>
</dbReference>
<reference evidence="5" key="1">
    <citation type="submission" date="2013-08" db="EMBL/GenBank/DDBJ databases">
        <authorList>
            <person name="Mendez C."/>
            <person name="Richter M."/>
            <person name="Ferrer M."/>
            <person name="Sanchez J."/>
        </authorList>
    </citation>
    <scope>NUCLEOTIDE SEQUENCE</scope>
</reference>
<evidence type="ECO:0000313" key="5">
    <source>
        <dbReference type="EMBL" id="EQD48865.1"/>
    </source>
</evidence>
<dbReference type="Pfam" id="PF08352">
    <property type="entry name" value="oligo_HPY"/>
    <property type="match status" value="1"/>
</dbReference>
<evidence type="ECO:0000256" key="1">
    <source>
        <dbReference type="ARBA" id="ARBA00022448"/>
    </source>
</evidence>
<dbReference type="Gene3D" id="3.40.50.300">
    <property type="entry name" value="P-loop containing nucleotide triphosphate hydrolases"/>
    <property type="match status" value="1"/>
</dbReference>
<keyword evidence="1" id="KW-0813">Transport</keyword>
<dbReference type="NCBIfam" id="TIGR01727">
    <property type="entry name" value="oligo_HPY"/>
    <property type="match status" value="1"/>
</dbReference>
<keyword evidence="2" id="KW-0547">Nucleotide-binding</keyword>
<organism evidence="5">
    <name type="scientific">mine drainage metagenome</name>
    <dbReference type="NCBI Taxonomy" id="410659"/>
    <lineage>
        <taxon>unclassified sequences</taxon>
        <taxon>metagenomes</taxon>
        <taxon>ecological metagenomes</taxon>
    </lineage>
</organism>
<dbReference type="InterPro" id="IPR013563">
    <property type="entry name" value="Oligopep_ABC_C"/>
</dbReference>
<evidence type="ECO:0000259" key="4">
    <source>
        <dbReference type="Pfam" id="PF08352"/>
    </source>
</evidence>
<keyword evidence="3" id="KW-0067">ATP-binding</keyword>
<dbReference type="GO" id="GO:0015833">
    <property type="term" value="P:peptide transport"/>
    <property type="evidence" value="ECO:0007669"/>
    <property type="project" value="InterPro"/>
</dbReference>
<evidence type="ECO:0000256" key="3">
    <source>
        <dbReference type="ARBA" id="ARBA00022840"/>
    </source>
</evidence>
<dbReference type="AlphaFoldDB" id="T1B3D2"/>
<feature type="domain" description="Oligopeptide/dipeptide ABC transporter C-terminal" evidence="4">
    <location>
        <begin position="1"/>
        <end position="27"/>
    </location>
</feature>
<evidence type="ECO:0000256" key="2">
    <source>
        <dbReference type="ARBA" id="ARBA00022741"/>
    </source>
</evidence>
<reference evidence="5" key="2">
    <citation type="journal article" date="2014" name="ISME J.">
        <title>Microbial stratification in low pH oxic and suboxic macroscopic growths along an acid mine drainage.</title>
        <authorList>
            <person name="Mendez-Garcia C."/>
            <person name="Mesa V."/>
            <person name="Sprenger R.R."/>
            <person name="Richter M."/>
            <person name="Diez M.S."/>
            <person name="Solano J."/>
            <person name="Bargiela R."/>
            <person name="Golyshina O.V."/>
            <person name="Manteca A."/>
            <person name="Ramos J.L."/>
            <person name="Gallego J.R."/>
            <person name="Llorente I."/>
            <person name="Martins Dos Santos V.A."/>
            <person name="Jensen O.N."/>
            <person name="Pelaez A.I."/>
            <person name="Sanchez J."/>
            <person name="Ferrer M."/>
        </authorList>
    </citation>
    <scope>NUCLEOTIDE SEQUENCE</scope>
</reference>
<sequence length="55" mass="6012">PGSVPNLISPPSGCRFHPRCAYAMEICKTSRPPMTDEGNMHHVACFLYHGAPVTE</sequence>
<gene>
    <name evidence="5" type="ORF">B1A_13899</name>
</gene>
<dbReference type="PANTHER" id="PTHR43067">
    <property type="entry name" value="OLIGOPEPTIDE/DIPEPTIDE ABC TRANSPORTER, ATPASE SUBUNIT"/>
    <property type="match status" value="1"/>
</dbReference>
<feature type="non-terminal residue" evidence="5">
    <location>
        <position position="1"/>
    </location>
</feature>
<comment type="caution">
    <text evidence="5">The sequence shown here is derived from an EMBL/GenBank/DDBJ whole genome shotgun (WGS) entry which is preliminary data.</text>
</comment>
<dbReference type="EMBL" id="AUZX01010194">
    <property type="protein sequence ID" value="EQD48865.1"/>
    <property type="molecule type" value="Genomic_DNA"/>
</dbReference>
<name>T1B3D2_9ZZZZ</name>
<accession>T1B3D2</accession>
<dbReference type="PANTHER" id="PTHR43067:SF3">
    <property type="entry name" value="MALTOSE ABC TRANSPORTER, ATP-BINDING PROTEIN"/>
    <property type="match status" value="1"/>
</dbReference>
<protein>
    <submittedName>
        <fullName evidence="5">Protein containing Oligopeptide/dipeptide ABC transporter</fullName>
    </submittedName>
</protein>
<dbReference type="GO" id="GO:0005524">
    <property type="term" value="F:ATP binding"/>
    <property type="evidence" value="ECO:0007669"/>
    <property type="project" value="UniProtKB-KW"/>
</dbReference>
<proteinExistence type="predicted"/>